<feature type="region of interest" description="Disordered" evidence="6">
    <location>
        <begin position="207"/>
        <end position="226"/>
    </location>
</feature>
<evidence type="ECO:0000256" key="6">
    <source>
        <dbReference type="SAM" id="MobiDB-lite"/>
    </source>
</evidence>
<keyword evidence="2" id="KW-0597">Phosphoprotein</keyword>
<dbReference type="Pfam" id="PF16739">
    <property type="entry name" value="CARD_2"/>
    <property type="match status" value="1"/>
</dbReference>
<dbReference type="InterPro" id="IPR011029">
    <property type="entry name" value="DEATH-like_dom_sf"/>
</dbReference>
<evidence type="ECO:0000313" key="9">
    <source>
        <dbReference type="Proteomes" id="UP001283361"/>
    </source>
</evidence>
<evidence type="ECO:0000256" key="5">
    <source>
        <dbReference type="ARBA" id="ARBA00022859"/>
    </source>
</evidence>
<evidence type="ECO:0000256" key="3">
    <source>
        <dbReference type="ARBA" id="ARBA00022588"/>
    </source>
</evidence>
<reference evidence="8" key="1">
    <citation type="journal article" date="2023" name="G3 (Bethesda)">
        <title>A reference genome for the long-term kleptoplast-retaining sea slug Elysia crispata morphotype clarki.</title>
        <authorList>
            <person name="Eastman K.E."/>
            <person name="Pendleton A.L."/>
            <person name="Shaikh M.A."/>
            <person name="Suttiyut T."/>
            <person name="Ogas R."/>
            <person name="Tomko P."/>
            <person name="Gavelis G."/>
            <person name="Widhalm J.R."/>
            <person name="Wisecaver J.H."/>
        </authorList>
    </citation>
    <scope>NUCLEOTIDE SEQUENCE</scope>
    <source>
        <strain evidence="8">ECLA1</strain>
    </source>
</reference>
<accession>A0AAE1A4F9</accession>
<comment type="caution">
    <text evidence="8">The sequence shown here is derived from an EMBL/GenBank/DDBJ whole genome shotgun (WGS) entry which is preliminary data.</text>
</comment>
<name>A0AAE1A4F9_9GAST</name>
<keyword evidence="1" id="KW-1017">Isopeptide bond</keyword>
<feature type="domain" description="Caspase recruitment" evidence="7">
    <location>
        <begin position="29"/>
        <end position="102"/>
    </location>
</feature>
<keyword evidence="9" id="KW-1185">Reference proteome</keyword>
<evidence type="ECO:0000259" key="7">
    <source>
        <dbReference type="Pfam" id="PF16739"/>
    </source>
</evidence>
<keyword evidence="4" id="KW-0832">Ubl conjugation</keyword>
<organism evidence="8 9">
    <name type="scientific">Elysia crispata</name>
    <name type="common">lettuce slug</name>
    <dbReference type="NCBI Taxonomy" id="231223"/>
    <lineage>
        <taxon>Eukaryota</taxon>
        <taxon>Metazoa</taxon>
        <taxon>Spiralia</taxon>
        <taxon>Lophotrochozoa</taxon>
        <taxon>Mollusca</taxon>
        <taxon>Gastropoda</taxon>
        <taxon>Heterobranchia</taxon>
        <taxon>Euthyneura</taxon>
        <taxon>Panpulmonata</taxon>
        <taxon>Sacoglossa</taxon>
        <taxon>Placobranchoidea</taxon>
        <taxon>Plakobranchidae</taxon>
        <taxon>Elysia</taxon>
    </lineage>
</organism>
<dbReference type="EMBL" id="JAWDGP010002668">
    <property type="protein sequence ID" value="KAK3781069.1"/>
    <property type="molecule type" value="Genomic_DNA"/>
</dbReference>
<evidence type="ECO:0000313" key="8">
    <source>
        <dbReference type="EMBL" id="KAK3781069.1"/>
    </source>
</evidence>
<dbReference type="Gene3D" id="1.10.533.10">
    <property type="entry name" value="Death Domain, Fas"/>
    <property type="match status" value="1"/>
</dbReference>
<evidence type="ECO:0000256" key="4">
    <source>
        <dbReference type="ARBA" id="ARBA00022843"/>
    </source>
</evidence>
<keyword evidence="3" id="KW-0399">Innate immunity</keyword>
<protein>
    <recommendedName>
        <fullName evidence="7">Caspase recruitment domain-containing protein</fullName>
    </recommendedName>
</protein>
<dbReference type="Proteomes" id="UP001283361">
    <property type="component" value="Unassembled WGS sequence"/>
</dbReference>
<dbReference type="AlphaFoldDB" id="A0AAE1A4F9"/>
<evidence type="ECO:0000256" key="2">
    <source>
        <dbReference type="ARBA" id="ARBA00022553"/>
    </source>
</evidence>
<evidence type="ECO:0000256" key="1">
    <source>
        <dbReference type="ARBA" id="ARBA00022499"/>
    </source>
</evidence>
<sequence>MSSNQQVKVYCRYSLKMVPLSYNSKLRSKIHNDFTHTVIPGNLLPVIKKYDSNVLSERDMDHIRTVINTRGNITGAEELLDYMSRYANWFPCLLRALSDNQVKQEPFARYLQQLKAELDAAEQPCAERHVFQERPTPRNEFVLDDGSAAAGNVNHSEVEGDGPMDEEPRYETIDIDGSQPSSQELYQIPVTLTETGDGAAASSLTPEATHTFGQGGRGGAQEARLHQTRHGREYDFTKEETESEFSAFQGWNRTISESSIKEKLEPYLDQDGRYVLWYWTEMKRPAISVIYGGVMKNFIIHKKPRKSIPGVVKYYFINKEQHCDPSLTRLVQFHLNRGIKNTEPGCHRQIIPLQQHFDF</sequence>
<proteinExistence type="predicted"/>
<dbReference type="InterPro" id="IPR031964">
    <property type="entry name" value="CARD_dom"/>
</dbReference>
<dbReference type="GO" id="GO:0005737">
    <property type="term" value="C:cytoplasm"/>
    <property type="evidence" value="ECO:0007669"/>
    <property type="project" value="UniProtKB-ARBA"/>
</dbReference>
<dbReference type="GO" id="GO:0045087">
    <property type="term" value="P:innate immune response"/>
    <property type="evidence" value="ECO:0007669"/>
    <property type="project" value="UniProtKB-KW"/>
</dbReference>
<gene>
    <name evidence="8" type="ORF">RRG08_010080</name>
</gene>
<keyword evidence="5" id="KW-0391">Immunity</keyword>